<dbReference type="InterPro" id="IPR011989">
    <property type="entry name" value="ARM-like"/>
</dbReference>
<dbReference type="InterPro" id="IPR004155">
    <property type="entry name" value="PBS_lyase_HEAT"/>
</dbReference>
<dbReference type="SMART" id="SM00567">
    <property type="entry name" value="EZ_HEAT"/>
    <property type="match status" value="11"/>
</dbReference>
<dbReference type="RefSeq" id="WP_248356827.1">
    <property type="nucleotide sequence ID" value="NZ_AP025591.1"/>
</dbReference>
<evidence type="ECO:0008006" key="3">
    <source>
        <dbReference type="Google" id="ProtNLM"/>
    </source>
</evidence>
<keyword evidence="2" id="KW-1185">Reference proteome</keyword>
<sequence>MPTRNLLLAALLAALVACGRRGDLDAADPERRAAAVRALGSGDADLRPLLVAQRDASALVRRAAAEVFAARGGPAAADALGKLLSDPDPGVVSIAARGLAGMATVPRAKADLLAAYAGASPAGRAAIADALEAIGTSLREAVDTESRLLWERNLAALAAEGGAERGGAAEELGVSGRAEAVTRLLPLVDPNRNPDRALAAAAARGLGEAGDWSARGHLEMLLREGDAGLAEAAAAALGRLGDPGAADALARAGTGGSAGVAAAAVEALVLLPEAPEVALALCEVSYRTSDPAVAARAARHARLREAECPERPFLARIGTPGAPAALAGLAELGLPPAAAEAAAARLLPLLDPARGDAATRIAAARALGRLGAPSAGAPVKERAAALAGRMRDARARWIAAPLPTAPAPGFERGGEQRLAAVLAHAPGPPQGAAGALEFPEWMDAVPPQAADELGALLAAAGRLRAPGAEALLRGFVEDPAAAVRGGAVEGLAALGSDAAIGAATRGLEDRDLAVRTSAARALAALGPRGAPPLARAAERARGAEPAWRITLARALSDAGAAEAVPALAGLLEGPSAPAAAIALARLGAPAAREPLVALLASGSGAGQVEAIEALATLAARDAGDAIAAHLTSDRPEVRAAAARALGRIRHEPASARLEALRSDYAARVRRAAIEALAKLPAGAPRPRR</sequence>
<dbReference type="Gene3D" id="1.25.10.10">
    <property type="entry name" value="Leucine-rich Repeat Variant"/>
    <property type="match status" value="4"/>
</dbReference>
<gene>
    <name evidence="1" type="ORF">AMOR_55470</name>
</gene>
<name>A0ABN6N041_9BACT</name>
<organism evidence="1 2">
    <name type="scientific">Anaeromyxobacter oryzae</name>
    <dbReference type="NCBI Taxonomy" id="2918170"/>
    <lineage>
        <taxon>Bacteria</taxon>
        <taxon>Pseudomonadati</taxon>
        <taxon>Myxococcota</taxon>
        <taxon>Myxococcia</taxon>
        <taxon>Myxococcales</taxon>
        <taxon>Cystobacterineae</taxon>
        <taxon>Anaeromyxobacteraceae</taxon>
        <taxon>Anaeromyxobacter</taxon>
    </lineage>
</organism>
<proteinExistence type="predicted"/>
<dbReference type="SUPFAM" id="SSF48371">
    <property type="entry name" value="ARM repeat"/>
    <property type="match status" value="2"/>
</dbReference>
<dbReference type="PANTHER" id="PTHR12697">
    <property type="entry name" value="PBS LYASE HEAT-LIKE PROTEIN"/>
    <property type="match status" value="1"/>
</dbReference>
<dbReference type="PANTHER" id="PTHR12697:SF38">
    <property type="entry name" value="PBS LYASE HEAT DOMAIN PROTEIN REPEAT-CONTAINING PROTEIN"/>
    <property type="match status" value="1"/>
</dbReference>
<dbReference type="Pfam" id="PF13646">
    <property type="entry name" value="HEAT_2"/>
    <property type="match status" value="4"/>
</dbReference>
<dbReference type="PROSITE" id="PS51257">
    <property type="entry name" value="PROKAR_LIPOPROTEIN"/>
    <property type="match status" value="1"/>
</dbReference>
<protein>
    <recommendedName>
        <fullName evidence="3">PBS lyase HEAT domain protein repeat-containing protein</fullName>
    </recommendedName>
</protein>
<accession>A0ABN6N041</accession>
<dbReference type="InterPro" id="IPR016024">
    <property type="entry name" value="ARM-type_fold"/>
</dbReference>
<evidence type="ECO:0000313" key="2">
    <source>
        <dbReference type="Proteomes" id="UP001162891"/>
    </source>
</evidence>
<reference evidence="2" key="1">
    <citation type="journal article" date="2022" name="Int. J. Syst. Evol. Microbiol.">
        <title>Anaeromyxobacter oryzae sp. nov., Anaeromyxobacter diazotrophicus sp. nov. and Anaeromyxobacter paludicola sp. nov., isolated from paddy soils.</title>
        <authorList>
            <person name="Itoh H."/>
            <person name="Xu Z."/>
            <person name="Mise K."/>
            <person name="Masuda Y."/>
            <person name="Ushijima N."/>
            <person name="Hayakawa C."/>
            <person name="Shiratori Y."/>
            <person name="Senoo K."/>
        </authorList>
    </citation>
    <scope>NUCLEOTIDE SEQUENCE [LARGE SCALE GENOMIC DNA]</scope>
    <source>
        <strain evidence="2">Red232</strain>
    </source>
</reference>
<dbReference type="Proteomes" id="UP001162891">
    <property type="component" value="Chromosome"/>
</dbReference>
<dbReference type="EMBL" id="AP025591">
    <property type="protein sequence ID" value="BDG06551.1"/>
    <property type="molecule type" value="Genomic_DNA"/>
</dbReference>
<evidence type="ECO:0000313" key="1">
    <source>
        <dbReference type="EMBL" id="BDG06551.1"/>
    </source>
</evidence>